<organism evidence="1">
    <name type="scientific">Tetraodon nigroviridis</name>
    <name type="common">Spotted green pufferfish</name>
    <name type="synonym">Chelonodon nigroviridis</name>
    <dbReference type="NCBI Taxonomy" id="99883"/>
    <lineage>
        <taxon>Eukaryota</taxon>
        <taxon>Metazoa</taxon>
        <taxon>Chordata</taxon>
        <taxon>Craniata</taxon>
        <taxon>Vertebrata</taxon>
        <taxon>Euteleostomi</taxon>
        <taxon>Actinopterygii</taxon>
        <taxon>Neopterygii</taxon>
        <taxon>Teleostei</taxon>
        <taxon>Neoteleostei</taxon>
        <taxon>Acanthomorphata</taxon>
        <taxon>Eupercaria</taxon>
        <taxon>Tetraodontiformes</taxon>
        <taxon>Tetradontoidea</taxon>
        <taxon>Tetraodontidae</taxon>
        <taxon>Tetraodon</taxon>
    </lineage>
</organism>
<feature type="non-terminal residue" evidence="1">
    <location>
        <position position="1"/>
    </location>
</feature>
<gene>
    <name evidence="1" type="ORF">GSTENG00007684001</name>
</gene>
<dbReference type="EMBL" id="CAAE01009942">
    <property type="protein sequence ID" value="CAF92475.1"/>
    <property type="molecule type" value="Genomic_DNA"/>
</dbReference>
<reference evidence="1" key="2">
    <citation type="submission" date="2004-02" db="EMBL/GenBank/DDBJ databases">
        <authorList>
            <consortium name="Genoscope"/>
            <consortium name="Whitehead Institute Centre for Genome Research"/>
        </authorList>
    </citation>
    <scope>NUCLEOTIDE SEQUENCE</scope>
</reference>
<name>Q4T3Q7_TETNG</name>
<dbReference type="AlphaFoldDB" id="Q4T3Q7"/>
<dbReference type="KEGG" id="tng:GSTEN00007684G001"/>
<accession>Q4T3Q7</accession>
<proteinExistence type="predicted"/>
<protein>
    <submittedName>
        <fullName evidence="1">(spotted green pufferfish) hypothetical protein</fullName>
    </submittedName>
</protein>
<comment type="caution">
    <text evidence="1">The sequence shown here is derived from an EMBL/GenBank/DDBJ whole genome shotgun (WGS) entry which is preliminary data.</text>
</comment>
<evidence type="ECO:0000313" key="1">
    <source>
        <dbReference type="EMBL" id="CAF92475.1"/>
    </source>
</evidence>
<reference evidence="1" key="1">
    <citation type="journal article" date="2004" name="Nature">
        <title>Genome duplication in the teleost fish Tetraodon nigroviridis reveals the early vertebrate proto-karyotype.</title>
        <authorList>
            <person name="Jaillon O."/>
            <person name="Aury J.-M."/>
            <person name="Brunet F."/>
            <person name="Petit J.-L."/>
            <person name="Stange-Thomann N."/>
            <person name="Mauceli E."/>
            <person name="Bouneau L."/>
            <person name="Fischer C."/>
            <person name="Ozouf-Costaz C."/>
            <person name="Bernot A."/>
            <person name="Nicaud S."/>
            <person name="Jaffe D."/>
            <person name="Fisher S."/>
            <person name="Lutfalla G."/>
            <person name="Dossat C."/>
            <person name="Segurens B."/>
            <person name="Dasilva C."/>
            <person name="Salanoubat M."/>
            <person name="Levy M."/>
            <person name="Boudet N."/>
            <person name="Castellano S."/>
            <person name="Anthouard V."/>
            <person name="Jubin C."/>
            <person name="Castelli V."/>
            <person name="Katinka M."/>
            <person name="Vacherie B."/>
            <person name="Biemont C."/>
            <person name="Skalli Z."/>
            <person name="Cattolico L."/>
            <person name="Poulain J."/>
            <person name="De Berardinis V."/>
            <person name="Cruaud C."/>
            <person name="Duprat S."/>
            <person name="Brottier P."/>
            <person name="Coutanceau J.-P."/>
            <person name="Gouzy J."/>
            <person name="Parra G."/>
            <person name="Lardier G."/>
            <person name="Chapple C."/>
            <person name="McKernan K.J."/>
            <person name="McEwan P."/>
            <person name="Bosak S."/>
            <person name="Kellis M."/>
            <person name="Volff J.-N."/>
            <person name="Guigo R."/>
            <person name="Zody M.C."/>
            <person name="Mesirov J."/>
            <person name="Lindblad-Toh K."/>
            <person name="Birren B."/>
            <person name="Nusbaum C."/>
            <person name="Kahn D."/>
            <person name="Robinson-Rechavi M."/>
            <person name="Laudet V."/>
            <person name="Schachter V."/>
            <person name="Quetier F."/>
            <person name="Saurin W."/>
            <person name="Scarpelli C."/>
            <person name="Wincker P."/>
            <person name="Lander E.S."/>
            <person name="Weissenbach J."/>
            <person name="Roest Crollius H."/>
        </authorList>
    </citation>
    <scope>NUCLEOTIDE SEQUENCE [LARGE SCALE GENOMIC DNA]</scope>
</reference>
<sequence length="31" mass="3548">ACERACLILYRWQCAGPRCNLLCMVSDMKPC</sequence>